<dbReference type="AlphaFoldDB" id="A0A9D4CLB9"/>
<keyword evidence="2" id="KW-1185">Reference proteome</keyword>
<reference evidence="1" key="2">
    <citation type="submission" date="2020-11" db="EMBL/GenBank/DDBJ databases">
        <authorList>
            <person name="McCartney M.A."/>
            <person name="Auch B."/>
            <person name="Kono T."/>
            <person name="Mallez S."/>
            <person name="Becker A."/>
            <person name="Gohl D.M."/>
            <person name="Silverstein K.A.T."/>
            <person name="Koren S."/>
            <person name="Bechman K.B."/>
            <person name="Herman A."/>
            <person name="Abrahante J.E."/>
            <person name="Garbe J."/>
        </authorList>
    </citation>
    <scope>NUCLEOTIDE SEQUENCE</scope>
    <source>
        <strain evidence="1">Duluth1</strain>
        <tissue evidence="1">Whole animal</tissue>
    </source>
</reference>
<reference evidence="1" key="1">
    <citation type="journal article" date="2019" name="bioRxiv">
        <title>The Genome of the Zebra Mussel, Dreissena polymorpha: A Resource for Invasive Species Research.</title>
        <authorList>
            <person name="McCartney M.A."/>
            <person name="Auch B."/>
            <person name="Kono T."/>
            <person name="Mallez S."/>
            <person name="Zhang Y."/>
            <person name="Obille A."/>
            <person name="Becker A."/>
            <person name="Abrahante J.E."/>
            <person name="Garbe J."/>
            <person name="Badalamenti J.P."/>
            <person name="Herman A."/>
            <person name="Mangelson H."/>
            <person name="Liachko I."/>
            <person name="Sullivan S."/>
            <person name="Sone E.D."/>
            <person name="Koren S."/>
            <person name="Silverstein K.A.T."/>
            <person name="Beckman K.B."/>
            <person name="Gohl D.M."/>
        </authorList>
    </citation>
    <scope>NUCLEOTIDE SEQUENCE</scope>
    <source>
        <strain evidence="1">Duluth1</strain>
        <tissue evidence="1">Whole animal</tissue>
    </source>
</reference>
<sequence>MLKTGKFKTRSISYWRRNGLSPALTRQTKEKKKNKPRVRTEIMDLCDKRRELRHEKYTSLDSNMFAFCFLT</sequence>
<proteinExistence type="predicted"/>
<dbReference type="EMBL" id="JAIWYP010000012">
    <property type="protein sequence ID" value="KAH3727489.1"/>
    <property type="molecule type" value="Genomic_DNA"/>
</dbReference>
<name>A0A9D4CLB9_DREPO</name>
<evidence type="ECO:0000313" key="1">
    <source>
        <dbReference type="EMBL" id="KAH3727489.1"/>
    </source>
</evidence>
<comment type="caution">
    <text evidence="1">The sequence shown here is derived from an EMBL/GenBank/DDBJ whole genome shotgun (WGS) entry which is preliminary data.</text>
</comment>
<dbReference type="Proteomes" id="UP000828390">
    <property type="component" value="Unassembled WGS sequence"/>
</dbReference>
<gene>
    <name evidence="1" type="ORF">DPMN_053428</name>
</gene>
<evidence type="ECO:0000313" key="2">
    <source>
        <dbReference type="Proteomes" id="UP000828390"/>
    </source>
</evidence>
<accession>A0A9D4CLB9</accession>
<protein>
    <submittedName>
        <fullName evidence="1">Uncharacterized protein</fullName>
    </submittedName>
</protein>
<organism evidence="1 2">
    <name type="scientific">Dreissena polymorpha</name>
    <name type="common">Zebra mussel</name>
    <name type="synonym">Mytilus polymorpha</name>
    <dbReference type="NCBI Taxonomy" id="45954"/>
    <lineage>
        <taxon>Eukaryota</taxon>
        <taxon>Metazoa</taxon>
        <taxon>Spiralia</taxon>
        <taxon>Lophotrochozoa</taxon>
        <taxon>Mollusca</taxon>
        <taxon>Bivalvia</taxon>
        <taxon>Autobranchia</taxon>
        <taxon>Heteroconchia</taxon>
        <taxon>Euheterodonta</taxon>
        <taxon>Imparidentia</taxon>
        <taxon>Neoheterodontei</taxon>
        <taxon>Myida</taxon>
        <taxon>Dreissenoidea</taxon>
        <taxon>Dreissenidae</taxon>
        <taxon>Dreissena</taxon>
    </lineage>
</organism>